<evidence type="ECO:0000313" key="3">
    <source>
        <dbReference type="Proteomes" id="UP000192758"/>
    </source>
</evidence>
<dbReference type="VEuPathDB" id="MicrosporidiaDB:EHP00_292"/>
<protein>
    <submittedName>
        <fullName evidence="2">Uncharacterized protein</fullName>
    </submittedName>
</protein>
<dbReference type="AlphaFoldDB" id="A0A1W0E7C2"/>
<evidence type="ECO:0000313" key="2">
    <source>
        <dbReference type="EMBL" id="OQS55116.1"/>
    </source>
</evidence>
<reference evidence="2 3" key="1">
    <citation type="journal article" date="2017" name="Environ. Microbiol.">
        <title>Decay of the glycolytic pathway and adaptation to intranuclear parasitism within Enterocytozoonidae microsporidia.</title>
        <authorList>
            <person name="Wiredu Boakye D."/>
            <person name="Jaroenlak P."/>
            <person name="Prachumwat A."/>
            <person name="Williams T.A."/>
            <person name="Bateman K.S."/>
            <person name="Itsathitphaisarn O."/>
            <person name="Sritunyalucksana K."/>
            <person name="Paszkiewicz K.H."/>
            <person name="Moore K.A."/>
            <person name="Stentiford G.D."/>
            <person name="Williams B.A."/>
        </authorList>
    </citation>
    <scope>NUCLEOTIDE SEQUENCE [LARGE SCALE GENOMIC DNA]</scope>
    <source>
        <strain evidence="2 3">TH1</strain>
    </source>
</reference>
<evidence type="ECO:0000256" key="1">
    <source>
        <dbReference type="SAM" id="MobiDB-lite"/>
    </source>
</evidence>
<organism evidence="2 3">
    <name type="scientific">Ecytonucleospora hepatopenaei</name>
    <dbReference type="NCBI Taxonomy" id="646526"/>
    <lineage>
        <taxon>Eukaryota</taxon>
        <taxon>Fungi</taxon>
        <taxon>Fungi incertae sedis</taxon>
        <taxon>Microsporidia</taxon>
        <taxon>Enterocytozoonidae</taxon>
        <taxon>Ecytonucleospora</taxon>
    </lineage>
</organism>
<name>A0A1W0E7C2_9MICR</name>
<dbReference type="OrthoDB" id="2186004at2759"/>
<feature type="region of interest" description="Disordered" evidence="1">
    <location>
        <begin position="119"/>
        <end position="144"/>
    </location>
</feature>
<comment type="caution">
    <text evidence="2">The sequence shown here is derived from an EMBL/GenBank/DDBJ whole genome shotgun (WGS) entry which is preliminary data.</text>
</comment>
<dbReference type="Proteomes" id="UP000192758">
    <property type="component" value="Unassembled WGS sequence"/>
</dbReference>
<keyword evidence="3" id="KW-1185">Reference proteome</keyword>
<accession>A0A1W0E7C2</accession>
<proteinExistence type="predicted"/>
<dbReference type="EMBL" id="MNPJ01000014">
    <property type="protein sequence ID" value="OQS55116.1"/>
    <property type="molecule type" value="Genomic_DNA"/>
</dbReference>
<gene>
    <name evidence="2" type="ORF">EHP00_292</name>
</gene>
<sequence length="411" mass="47192">MDKNTILFVVPMEEKLINFIKEEMPLESDFILSTLTVMFTKNKEQNKEANDQKEIVLQKDNLHSILVPMLGSETGPFLEKMINFLENLRKTKKRVKKVSFIEIPEKINISSNEEFLKKRKMSETNEGDIQIKDKDKEEDKEEENVQDNVVFNDFRNIKDANNFNGVSNTNEVNNYNDVSNVKEEILETNGVSYADFCGLDEPIKSNTPLCTEVICNRVNSHEHTHNEIYNYAVQFGAIKNIRALNKTKYLITFQDGKSASACVADIRPVLGDTNIKKYFNVYSPEMASAFKDNADAGKNNINVHKSNTNSTLSGNSNVNFQQHEKRLNKNEFSLVKQMLMTQKHLLEKIEILNQSSDIKTLKKITFEIRSILLSEDNSGQKRKTVEPSKYPRVPVKKGPSINNSLFFDHFK</sequence>